<gene>
    <name evidence="1" type="ordered locus">A1C_03395</name>
</gene>
<dbReference type="RefSeq" id="WP_012149598.1">
    <property type="nucleotide sequence ID" value="NC_009881.1"/>
</dbReference>
<sequence>MVQNTFKSTIDKLYEFLEKNIETNKNITQGVDIIEEAGVNKSEMINSLLPAISKLPPKKMTEQYRDIIKHFAPLLESSNPALLNGTKKY</sequence>
<accession>A8GNJ0</accession>
<dbReference type="EMBL" id="CP000847">
    <property type="protein sequence ID" value="ABV74965.1"/>
    <property type="molecule type" value="Genomic_DNA"/>
</dbReference>
<dbReference type="HOGENOM" id="CLU_2452671_0_0_5"/>
<protein>
    <submittedName>
        <fullName evidence="1">Uncharacterized protein</fullName>
    </submittedName>
</protein>
<organism evidence="1 2">
    <name type="scientific">Rickettsia akari (strain Hartford)</name>
    <dbReference type="NCBI Taxonomy" id="293614"/>
    <lineage>
        <taxon>Bacteria</taxon>
        <taxon>Pseudomonadati</taxon>
        <taxon>Pseudomonadota</taxon>
        <taxon>Alphaproteobacteria</taxon>
        <taxon>Rickettsiales</taxon>
        <taxon>Rickettsiaceae</taxon>
        <taxon>Rickettsieae</taxon>
        <taxon>Rickettsia</taxon>
        <taxon>spotted fever group</taxon>
    </lineage>
</organism>
<evidence type="ECO:0000313" key="1">
    <source>
        <dbReference type="EMBL" id="ABV74965.1"/>
    </source>
</evidence>
<dbReference type="SUPFAM" id="SSF48371">
    <property type="entry name" value="ARM repeat"/>
    <property type="match status" value="1"/>
</dbReference>
<proteinExistence type="predicted"/>
<reference evidence="1" key="1">
    <citation type="submission" date="2007-09" db="EMBL/GenBank/DDBJ databases">
        <title>Complete Genome Sequence of Rickettsia akari.</title>
        <authorList>
            <person name="Madan A."/>
            <person name="Fahey J."/>
            <person name="Helton E."/>
            <person name="Ketteman M."/>
            <person name="Madan A."/>
            <person name="Rodrigues S."/>
            <person name="Sanchez A."/>
            <person name="Whiting M."/>
            <person name="Dasch G."/>
            <person name="Eremeeva M."/>
        </authorList>
    </citation>
    <scope>NUCLEOTIDE SEQUENCE</scope>
    <source>
        <strain evidence="1">Hartford</strain>
    </source>
</reference>
<dbReference type="STRING" id="293614.A1C_03395"/>
<dbReference type="KEGG" id="rak:A1C_03395"/>
<evidence type="ECO:0000313" key="2">
    <source>
        <dbReference type="Proteomes" id="UP000006830"/>
    </source>
</evidence>
<dbReference type="InterPro" id="IPR016024">
    <property type="entry name" value="ARM-type_fold"/>
</dbReference>
<keyword evidence="2" id="KW-1185">Reference proteome</keyword>
<dbReference type="Proteomes" id="UP000006830">
    <property type="component" value="Chromosome"/>
</dbReference>
<dbReference type="AlphaFoldDB" id="A8GNJ0"/>
<name>A8GNJ0_RICAH</name>